<keyword evidence="3" id="KW-1185">Reference proteome</keyword>
<dbReference type="CDD" id="cd04301">
    <property type="entry name" value="NAT_SF"/>
    <property type="match status" value="1"/>
</dbReference>
<sequence length="137" mass="15502">MRSKIKILKLNPFEKDYSEAVARLYEFEGWISEKDDVSKINLAIKNSFCAFGAFDESGQMVGFFRALSDGVGDAYLLDLIVDPNFRKMGIAQSLAESVLAELKKCGLDWITCISTPMAKPVYSKFGREMENFSPFRF</sequence>
<dbReference type="Proteomes" id="UP001275932">
    <property type="component" value="Unassembled WGS sequence"/>
</dbReference>
<dbReference type="Pfam" id="PF13673">
    <property type="entry name" value="Acetyltransf_10"/>
    <property type="match status" value="1"/>
</dbReference>
<accession>A0ABU4WFI2</accession>
<dbReference type="PROSITE" id="PS51186">
    <property type="entry name" value="GNAT"/>
    <property type="match status" value="1"/>
</dbReference>
<gene>
    <name evidence="2" type="ORF">MOX91_02060</name>
</gene>
<protein>
    <submittedName>
        <fullName evidence="2">GNAT family N-acetyltransferase</fullName>
    </submittedName>
</protein>
<evidence type="ECO:0000313" key="2">
    <source>
        <dbReference type="EMBL" id="MDX8414969.1"/>
    </source>
</evidence>
<dbReference type="InterPro" id="IPR016181">
    <property type="entry name" value="Acyl_CoA_acyltransferase"/>
</dbReference>
<dbReference type="InterPro" id="IPR000182">
    <property type="entry name" value="GNAT_dom"/>
</dbReference>
<proteinExistence type="predicted"/>
<dbReference type="RefSeq" id="WP_370396416.1">
    <property type="nucleotide sequence ID" value="NZ_JALBUT010000002.1"/>
</dbReference>
<evidence type="ECO:0000313" key="3">
    <source>
        <dbReference type="Proteomes" id="UP001275932"/>
    </source>
</evidence>
<dbReference type="PANTHER" id="PTHR43233">
    <property type="entry name" value="FAMILY N-ACETYLTRANSFERASE, PUTATIVE (AFU_ORTHOLOGUE AFUA_6G03350)-RELATED"/>
    <property type="match status" value="1"/>
</dbReference>
<dbReference type="EMBL" id="JALBUT010000002">
    <property type="protein sequence ID" value="MDX8414969.1"/>
    <property type="molecule type" value="Genomic_DNA"/>
</dbReference>
<name>A0ABU4WFI2_9BACT</name>
<dbReference type="SUPFAM" id="SSF55729">
    <property type="entry name" value="Acyl-CoA N-acyltransferases (Nat)"/>
    <property type="match status" value="1"/>
</dbReference>
<dbReference type="InterPro" id="IPR053144">
    <property type="entry name" value="Acetyltransferase_Butenolide"/>
</dbReference>
<reference evidence="2 3" key="1">
    <citation type="submission" date="2022-03" db="EMBL/GenBank/DDBJ databases">
        <title>Novel taxa within the pig intestine.</title>
        <authorList>
            <person name="Wylensek D."/>
            <person name="Bishof K."/>
            <person name="Afrizal A."/>
            <person name="Clavel T."/>
        </authorList>
    </citation>
    <scope>NUCLEOTIDE SEQUENCE [LARGE SCALE GENOMIC DNA]</scope>
    <source>
        <strain evidence="2 3">CLA-KB-P66</strain>
    </source>
</reference>
<organism evidence="2 3">
    <name type="scientific">Intestinicryptomonas porci</name>
    <dbReference type="NCBI Taxonomy" id="2926320"/>
    <lineage>
        <taxon>Bacteria</taxon>
        <taxon>Pseudomonadati</taxon>
        <taxon>Verrucomicrobiota</taxon>
        <taxon>Opitutia</taxon>
        <taxon>Opitutales</taxon>
        <taxon>Intestinicryptomonaceae</taxon>
        <taxon>Intestinicryptomonas</taxon>
    </lineage>
</organism>
<dbReference type="PANTHER" id="PTHR43233:SF1">
    <property type="entry name" value="FAMILY N-ACETYLTRANSFERASE, PUTATIVE (AFU_ORTHOLOGUE AFUA_6G03350)-RELATED"/>
    <property type="match status" value="1"/>
</dbReference>
<evidence type="ECO:0000259" key="1">
    <source>
        <dbReference type="PROSITE" id="PS51186"/>
    </source>
</evidence>
<feature type="domain" description="N-acetyltransferase" evidence="1">
    <location>
        <begin position="5"/>
        <end position="137"/>
    </location>
</feature>
<dbReference type="Gene3D" id="3.40.630.30">
    <property type="match status" value="1"/>
</dbReference>
<comment type="caution">
    <text evidence="2">The sequence shown here is derived from an EMBL/GenBank/DDBJ whole genome shotgun (WGS) entry which is preliminary data.</text>
</comment>